<keyword evidence="2" id="KW-1185">Reference proteome</keyword>
<protein>
    <submittedName>
        <fullName evidence="1">Uncharacterized protein</fullName>
    </submittedName>
</protein>
<evidence type="ECO:0000313" key="1">
    <source>
        <dbReference type="EMBL" id="PIA47585.1"/>
    </source>
</evidence>
<dbReference type="InParanoid" id="A0A2G5DVR6"/>
<organism evidence="1 2">
    <name type="scientific">Aquilegia coerulea</name>
    <name type="common">Rocky mountain columbine</name>
    <dbReference type="NCBI Taxonomy" id="218851"/>
    <lineage>
        <taxon>Eukaryota</taxon>
        <taxon>Viridiplantae</taxon>
        <taxon>Streptophyta</taxon>
        <taxon>Embryophyta</taxon>
        <taxon>Tracheophyta</taxon>
        <taxon>Spermatophyta</taxon>
        <taxon>Magnoliopsida</taxon>
        <taxon>Ranunculales</taxon>
        <taxon>Ranunculaceae</taxon>
        <taxon>Thalictroideae</taxon>
        <taxon>Aquilegia</taxon>
    </lineage>
</organism>
<dbReference type="EMBL" id="KZ305031">
    <property type="protein sequence ID" value="PIA47585.1"/>
    <property type="molecule type" value="Genomic_DNA"/>
</dbReference>
<evidence type="ECO:0000313" key="2">
    <source>
        <dbReference type="Proteomes" id="UP000230069"/>
    </source>
</evidence>
<dbReference type="AlphaFoldDB" id="A0A2G5DVR6"/>
<accession>A0A2G5DVR6</accession>
<sequence length="99" mass="10628">MTTEMIMSDNLISHDPKVHVGGLELGAELSSSSKLDSQYRLVGGEQENDPEVVEDGVSDLNRTDGNPCNQLGKLDIDHRVDSVVNGDCQLLEQSSSGLS</sequence>
<gene>
    <name evidence="1" type="ORF">AQUCO_01400312v1</name>
</gene>
<dbReference type="Proteomes" id="UP000230069">
    <property type="component" value="Unassembled WGS sequence"/>
</dbReference>
<name>A0A2G5DVR6_AQUCA</name>
<reference evidence="1 2" key="1">
    <citation type="submission" date="2017-09" db="EMBL/GenBank/DDBJ databases">
        <title>WGS assembly of Aquilegia coerulea Goldsmith.</title>
        <authorList>
            <person name="Hodges S."/>
            <person name="Kramer E."/>
            <person name="Nordborg M."/>
            <person name="Tomkins J."/>
            <person name="Borevitz J."/>
            <person name="Derieg N."/>
            <person name="Yan J."/>
            <person name="Mihaltcheva S."/>
            <person name="Hayes R.D."/>
            <person name="Rokhsar D."/>
        </authorList>
    </citation>
    <scope>NUCLEOTIDE SEQUENCE [LARGE SCALE GENOMIC DNA]</scope>
    <source>
        <strain evidence="2">cv. Goldsmith</strain>
    </source>
</reference>
<proteinExistence type="predicted"/>